<dbReference type="InterPro" id="IPR000719">
    <property type="entry name" value="Prot_kinase_dom"/>
</dbReference>
<keyword evidence="3" id="KW-0723">Serine/threonine-protein kinase</keyword>
<dbReference type="PROSITE" id="PS50011">
    <property type="entry name" value="PROTEIN_KINASE_DOM"/>
    <property type="match status" value="1"/>
</dbReference>
<evidence type="ECO:0000256" key="7">
    <source>
        <dbReference type="ARBA" id="ARBA00022741"/>
    </source>
</evidence>
<evidence type="ECO:0000256" key="14">
    <source>
        <dbReference type="ARBA" id="ARBA00048679"/>
    </source>
</evidence>
<sequence length="1246" mass="138675">MKQLLLEPCFIFILLVISVTNTPTCLCVDDARYTNCSNAFSCGNNNFNLKYPFWGENRGNYCGGGPNLESEKLTCEAQVPKITINLIKYRVLGWENTSQILKVARDDYWDNNNICVNGDRNSTFDNTPFQYDYDGLLNVTLFYDCPAGFSPSTIPSLPPSTVFSFPCGGGSFVYYTAQALPSSYEAPCKIVVIPIFQTNNYSLENSERIIEALQGGFEIEWTGNYEKCEKCTGSGGECGSVDGNFQCFCKDGPHSASCKVLMHFKTHVNLNCNLNLPLPFIYYGVKSSVSLLYQAILLRMQLLLQGIFFSFLVMTIILNQILTSCAADDVHYLKCGSPFHCANLKNLSYPFWGFSRPLYCGHPAFKLQCTGEVATVTIMSENYRVLEVNDSDHRIKLVRTDYWNNTCPTSLRTFTIGCTFFDYGSDSRNLNLYYDCSSPSFLQPDSFPPKFNCSVNGTQMNNYFVDESMLANAETSVSISEILGACKSRVVVPILESEAEVLETNSTVENLKAALENGFGVEWEANNSLCDECQNSGGHCGYDPISSEFACHCRGGSFPSTCKSENQTMLSLSTITATILIFYLHHTTSLPPHATLSSCHVTSFNCGSITNLSYPFTGGDRPSFCGPPQFLLNCRNGVVAELNISSVSYRVIDIDSEDHTLTLARLDLWNETCTDVYVNSTFDGPVFSYGSGNQNLTLFYECKPTSRIIETPENLFNCWSNGDKNNSYSLVGPFPLDPILEVVECDEHVKVPILKVQADRLVENRSLLGEVLMKGFNVNYMNPYESECFECLDSGGVCGFDSDNDEHICICGDHLCATPGSSKVGVAIGASIGAVVALVVILGCVYFVMQRRRKTAYNKQRSMELFIAPSSGDTFASTTNTSQSLSSYQSSNTDPMPPRSYYFGVQVFTYEELEEATKNFDSSRELGEGGFGTVYKGQLKDGRVVAVKRHYESNSRRIEQFMNEVQILARLRHKSLVTLFGCTSRHSRELLLVYEFIPNGTVADHLQGRSSNSTNLLPWPVRLNIAVETAEALAYLHANDVIHRDVKTNNILLDDNFRVKVADFGLSRDFPNHVTHVSTAPQGTPGYVDPEYYQCYQLTDKSDVYSFGVVLVELISSLQAVDINRNRSDVNLANMAINKIQNQELHELVDPYLGFERDYAIRRMTTGVAELAFRCLQQEREIRPSMNEVVEILRGIKSDDGLGAREETEVLEVRIDEARLLKKVSPVSPDSVVDKCFSGSSVSNSS</sequence>
<dbReference type="GO" id="GO:0005886">
    <property type="term" value="C:plasma membrane"/>
    <property type="evidence" value="ECO:0007669"/>
    <property type="project" value="UniProtKB-ARBA"/>
</dbReference>
<dbReference type="InterPro" id="IPR025287">
    <property type="entry name" value="WAK_GUB"/>
</dbReference>
<dbReference type="InterPro" id="IPR011009">
    <property type="entry name" value="Kinase-like_dom_sf"/>
</dbReference>
<evidence type="ECO:0000256" key="4">
    <source>
        <dbReference type="ARBA" id="ARBA00022679"/>
    </source>
</evidence>
<evidence type="ECO:0000256" key="5">
    <source>
        <dbReference type="ARBA" id="ARBA00022692"/>
    </source>
</evidence>
<dbReference type="GO" id="GO:0106310">
    <property type="term" value="F:protein serine kinase activity"/>
    <property type="evidence" value="ECO:0007669"/>
    <property type="project" value="RHEA"/>
</dbReference>
<evidence type="ECO:0000256" key="11">
    <source>
        <dbReference type="ARBA" id="ARBA00023136"/>
    </source>
</evidence>
<dbReference type="Pfam" id="PF07714">
    <property type="entry name" value="PK_Tyr_Ser-Thr"/>
    <property type="match status" value="1"/>
</dbReference>
<dbReference type="Gene3D" id="1.10.510.10">
    <property type="entry name" value="Transferase(Phosphotransferase) domain 1"/>
    <property type="match status" value="1"/>
</dbReference>
<dbReference type="Gene3D" id="3.30.200.20">
    <property type="entry name" value="Phosphorylase Kinase, domain 1"/>
    <property type="match status" value="1"/>
</dbReference>
<gene>
    <name evidence="19" type="ORF">glysoja_036901</name>
</gene>
<evidence type="ECO:0000256" key="15">
    <source>
        <dbReference type="PROSITE-ProRule" id="PRU10141"/>
    </source>
</evidence>
<dbReference type="InterPro" id="IPR001245">
    <property type="entry name" value="Ser-Thr/Tyr_kinase_cat_dom"/>
</dbReference>
<evidence type="ECO:0000256" key="13">
    <source>
        <dbReference type="ARBA" id="ARBA00047899"/>
    </source>
</evidence>
<dbReference type="PROSITE" id="PS00108">
    <property type="entry name" value="PROTEIN_KINASE_ST"/>
    <property type="match status" value="1"/>
</dbReference>
<keyword evidence="8 19" id="KW-0418">Kinase</keyword>
<evidence type="ECO:0000256" key="12">
    <source>
        <dbReference type="ARBA" id="ARBA00023180"/>
    </source>
</evidence>
<comment type="catalytic activity">
    <reaction evidence="14">
        <text>L-seryl-[protein] + ATP = O-phospho-L-seryl-[protein] + ADP + H(+)</text>
        <dbReference type="Rhea" id="RHEA:17989"/>
        <dbReference type="Rhea" id="RHEA-COMP:9863"/>
        <dbReference type="Rhea" id="RHEA-COMP:11604"/>
        <dbReference type="ChEBI" id="CHEBI:15378"/>
        <dbReference type="ChEBI" id="CHEBI:29999"/>
        <dbReference type="ChEBI" id="CHEBI:30616"/>
        <dbReference type="ChEBI" id="CHEBI:83421"/>
        <dbReference type="ChEBI" id="CHEBI:456216"/>
        <dbReference type="EC" id="2.7.11.1"/>
    </reaction>
</comment>
<evidence type="ECO:0000256" key="16">
    <source>
        <dbReference type="SAM" id="Phobius"/>
    </source>
</evidence>
<dbReference type="InterPro" id="IPR032872">
    <property type="entry name" value="WAK_assoc_C"/>
</dbReference>
<keyword evidence="7 15" id="KW-0547">Nucleotide-binding</keyword>
<feature type="signal peptide" evidence="17">
    <location>
        <begin position="1"/>
        <end position="27"/>
    </location>
</feature>
<keyword evidence="10 16" id="KW-1133">Transmembrane helix</keyword>
<keyword evidence="4 19" id="KW-0808">Transferase</keyword>
<keyword evidence="11 16" id="KW-0472">Membrane</keyword>
<dbReference type="InterPro" id="IPR017441">
    <property type="entry name" value="Protein_kinase_ATP_BS"/>
</dbReference>
<evidence type="ECO:0000256" key="17">
    <source>
        <dbReference type="SAM" id="SignalP"/>
    </source>
</evidence>
<evidence type="ECO:0000256" key="1">
    <source>
        <dbReference type="ARBA" id="ARBA00004167"/>
    </source>
</evidence>
<name>A0A0B2Q6U4_GLYSO</name>
<dbReference type="GO" id="GO:0005524">
    <property type="term" value="F:ATP binding"/>
    <property type="evidence" value="ECO:0007669"/>
    <property type="project" value="UniProtKB-UniRule"/>
</dbReference>
<evidence type="ECO:0000259" key="18">
    <source>
        <dbReference type="PROSITE" id="PS50011"/>
    </source>
</evidence>
<protein>
    <recommendedName>
        <fullName evidence="2">non-specific serine/threonine protein kinase</fullName>
        <ecNumber evidence="2">2.7.11.1</ecNumber>
    </recommendedName>
</protein>
<keyword evidence="12" id="KW-0325">Glycoprotein</keyword>
<dbReference type="AlphaFoldDB" id="A0A0B2Q6U4"/>
<evidence type="ECO:0000256" key="3">
    <source>
        <dbReference type="ARBA" id="ARBA00022527"/>
    </source>
</evidence>
<dbReference type="PANTHER" id="PTHR46008:SF46">
    <property type="entry name" value="WALL ASSOCIATED KINASE-LIKE PROTEIN"/>
    <property type="match status" value="1"/>
</dbReference>
<feature type="binding site" evidence="15">
    <location>
        <position position="948"/>
    </location>
    <ligand>
        <name>ATP</name>
        <dbReference type="ChEBI" id="CHEBI:30616"/>
    </ligand>
</feature>
<dbReference type="Pfam" id="PF14380">
    <property type="entry name" value="WAK_assoc"/>
    <property type="match status" value="3"/>
</dbReference>
<evidence type="ECO:0000256" key="6">
    <source>
        <dbReference type="ARBA" id="ARBA00022729"/>
    </source>
</evidence>
<organism evidence="19">
    <name type="scientific">Glycine soja</name>
    <name type="common">Wild soybean</name>
    <dbReference type="NCBI Taxonomy" id="3848"/>
    <lineage>
        <taxon>Eukaryota</taxon>
        <taxon>Viridiplantae</taxon>
        <taxon>Streptophyta</taxon>
        <taxon>Embryophyta</taxon>
        <taxon>Tracheophyta</taxon>
        <taxon>Spermatophyta</taxon>
        <taxon>Magnoliopsida</taxon>
        <taxon>eudicotyledons</taxon>
        <taxon>Gunneridae</taxon>
        <taxon>Pentapetalae</taxon>
        <taxon>rosids</taxon>
        <taxon>fabids</taxon>
        <taxon>Fabales</taxon>
        <taxon>Fabaceae</taxon>
        <taxon>Papilionoideae</taxon>
        <taxon>50 kb inversion clade</taxon>
        <taxon>NPAAA clade</taxon>
        <taxon>indigoferoid/millettioid clade</taxon>
        <taxon>Phaseoleae</taxon>
        <taxon>Glycine</taxon>
        <taxon>Glycine subgen. Soja</taxon>
    </lineage>
</organism>
<evidence type="ECO:0000256" key="10">
    <source>
        <dbReference type="ARBA" id="ARBA00022989"/>
    </source>
</evidence>
<dbReference type="Pfam" id="PF13947">
    <property type="entry name" value="GUB_WAK_bind"/>
    <property type="match status" value="3"/>
</dbReference>
<comment type="catalytic activity">
    <reaction evidence="13">
        <text>L-threonyl-[protein] + ATP = O-phospho-L-threonyl-[protein] + ADP + H(+)</text>
        <dbReference type="Rhea" id="RHEA:46608"/>
        <dbReference type="Rhea" id="RHEA-COMP:11060"/>
        <dbReference type="Rhea" id="RHEA-COMP:11605"/>
        <dbReference type="ChEBI" id="CHEBI:15378"/>
        <dbReference type="ChEBI" id="CHEBI:30013"/>
        <dbReference type="ChEBI" id="CHEBI:30616"/>
        <dbReference type="ChEBI" id="CHEBI:61977"/>
        <dbReference type="ChEBI" id="CHEBI:456216"/>
        <dbReference type="EC" id="2.7.11.1"/>
    </reaction>
</comment>
<keyword evidence="6 17" id="KW-0732">Signal</keyword>
<feature type="domain" description="Protein kinase" evidence="18">
    <location>
        <begin position="920"/>
        <end position="1202"/>
    </location>
</feature>
<reference evidence="19" key="1">
    <citation type="submission" date="2014-07" db="EMBL/GenBank/DDBJ databases">
        <title>Identification of a novel salt tolerance gene in wild soybean by whole-genome sequencing.</title>
        <authorList>
            <person name="Lam H.-M."/>
            <person name="Qi X."/>
            <person name="Li M.-W."/>
            <person name="Liu X."/>
            <person name="Xie M."/>
            <person name="Ni M."/>
            <person name="Xu X."/>
        </authorList>
    </citation>
    <scope>NUCLEOTIDE SEQUENCE [LARGE SCALE GENOMIC DNA]</scope>
    <source>
        <tissue evidence="19">Root</tissue>
    </source>
</reference>
<dbReference type="InterPro" id="IPR008271">
    <property type="entry name" value="Ser/Thr_kinase_AS"/>
</dbReference>
<dbReference type="FunFam" id="1.10.510.10:FF:000161">
    <property type="entry name" value="Wall-associated receptor kinase-like 20"/>
    <property type="match status" value="1"/>
</dbReference>
<dbReference type="PROSITE" id="PS00107">
    <property type="entry name" value="PROTEIN_KINASE_ATP"/>
    <property type="match status" value="1"/>
</dbReference>
<dbReference type="EMBL" id="KN660355">
    <property type="protein sequence ID" value="KHN17296.1"/>
    <property type="molecule type" value="Genomic_DNA"/>
</dbReference>
<dbReference type="GO" id="GO:0004674">
    <property type="term" value="F:protein serine/threonine kinase activity"/>
    <property type="evidence" value="ECO:0007669"/>
    <property type="project" value="UniProtKB-KW"/>
</dbReference>
<feature type="transmembrane region" description="Helical" evidence="16">
    <location>
        <begin position="824"/>
        <end position="849"/>
    </location>
</feature>
<dbReference type="PANTHER" id="PTHR46008">
    <property type="entry name" value="LEAF RUST 10 DISEASE-RESISTANCE LOCUS RECEPTOR-LIKE PROTEIN KINASE-LIKE 1.4"/>
    <property type="match status" value="1"/>
</dbReference>
<feature type="chain" id="PRO_5002075987" description="non-specific serine/threonine protein kinase" evidence="17">
    <location>
        <begin position="28"/>
        <end position="1246"/>
    </location>
</feature>
<evidence type="ECO:0000256" key="8">
    <source>
        <dbReference type="ARBA" id="ARBA00022777"/>
    </source>
</evidence>
<accession>A0A0B2Q6U4</accession>
<proteinExistence type="predicted"/>
<evidence type="ECO:0000256" key="9">
    <source>
        <dbReference type="ARBA" id="ARBA00022840"/>
    </source>
</evidence>
<evidence type="ECO:0000313" key="19">
    <source>
        <dbReference type="EMBL" id="KHN17296.1"/>
    </source>
</evidence>
<dbReference type="GO" id="GO:0030247">
    <property type="term" value="F:polysaccharide binding"/>
    <property type="evidence" value="ECO:0007669"/>
    <property type="project" value="InterPro"/>
</dbReference>
<evidence type="ECO:0000256" key="2">
    <source>
        <dbReference type="ARBA" id="ARBA00012513"/>
    </source>
</evidence>
<dbReference type="FunFam" id="3.30.200.20:FF:000162">
    <property type="entry name" value="Adenine nucleotide alpha hydrolase-like domain kinase"/>
    <property type="match status" value="1"/>
</dbReference>
<dbReference type="Proteomes" id="UP000053555">
    <property type="component" value="Unassembled WGS sequence"/>
</dbReference>
<dbReference type="EC" id="2.7.11.1" evidence="2"/>
<keyword evidence="5 16" id="KW-0812">Transmembrane</keyword>
<keyword evidence="9 15" id="KW-0067">ATP-binding</keyword>
<comment type="subcellular location">
    <subcellularLocation>
        <location evidence="1">Membrane</location>
        <topology evidence="1">Single-pass membrane protein</topology>
    </subcellularLocation>
</comment>
<dbReference type="SUPFAM" id="SSF56112">
    <property type="entry name" value="Protein kinase-like (PK-like)"/>
    <property type="match status" value="1"/>
</dbReference>
<dbReference type="SMART" id="SM00220">
    <property type="entry name" value="S_TKc"/>
    <property type="match status" value="1"/>
</dbReference>